<protein>
    <submittedName>
        <fullName evidence="4">DUF4333 domain-containing protein</fullName>
    </submittedName>
</protein>
<evidence type="ECO:0000256" key="2">
    <source>
        <dbReference type="SAM" id="Phobius"/>
    </source>
</evidence>
<evidence type="ECO:0000259" key="3">
    <source>
        <dbReference type="Pfam" id="PF14230"/>
    </source>
</evidence>
<keyword evidence="2" id="KW-0472">Membrane</keyword>
<organism evidence="4">
    <name type="scientific">Nakamurella sp. A5-74</name>
    <dbReference type="NCBI Taxonomy" id="3158264"/>
    <lineage>
        <taxon>Bacteria</taxon>
        <taxon>Bacillati</taxon>
        <taxon>Actinomycetota</taxon>
        <taxon>Actinomycetes</taxon>
        <taxon>Nakamurellales</taxon>
        <taxon>Nakamurellaceae</taxon>
        <taxon>Nakamurella</taxon>
    </lineage>
</organism>
<name>A0AAU8DTE0_9ACTN</name>
<gene>
    <name evidence="4" type="ORF">ABLG96_10150</name>
</gene>
<sequence>MTSSEYGPQYGSPYEFTSDPADGDTPPPRGRRAIGVGIAVGAVLVLVVVALFWWPGWLARYVLDADAVEQQVARIVGVDPGTVSCPDGESATEAHTFTCTLSTSRQTVTITVLGDDRGSYLVG</sequence>
<keyword evidence="2" id="KW-0812">Transmembrane</keyword>
<dbReference type="Pfam" id="PF14230">
    <property type="entry name" value="DUF4333"/>
    <property type="match status" value="1"/>
</dbReference>
<evidence type="ECO:0000313" key="4">
    <source>
        <dbReference type="EMBL" id="XCG65600.1"/>
    </source>
</evidence>
<dbReference type="AlphaFoldDB" id="A0AAU8DTE0"/>
<dbReference type="InterPro" id="IPR025637">
    <property type="entry name" value="DUF4333"/>
</dbReference>
<dbReference type="RefSeq" id="WP_353651205.1">
    <property type="nucleotide sequence ID" value="NZ_CP159218.1"/>
</dbReference>
<feature type="region of interest" description="Disordered" evidence="1">
    <location>
        <begin position="1"/>
        <end position="30"/>
    </location>
</feature>
<feature type="transmembrane region" description="Helical" evidence="2">
    <location>
        <begin position="33"/>
        <end position="54"/>
    </location>
</feature>
<accession>A0AAU8DTE0</accession>
<dbReference type="EMBL" id="CP159218">
    <property type="protein sequence ID" value="XCG65600.1"/>
    <property type="molecule type" value="Genomic_DNA"/>
</dbReference>
<reference evidence="4" key="1">
    <citation type="submission" date="2024-05" db="EMBL/GenBank/DDBJ databases">
        <authorList>
            <person name="Cai S.Y."/>
            <person name="Jin L.M."/>
            <person name="Li H.R."/>
        </authorList>
    </citation>
    <scope>NUCLEOTIDE SEQUENCE</scope>
    <source>
        <strain evidence="4">A5-74</strain>
    </source>
</reference>
<evidence type="ECO:0000256" key="1">
    <source>
        <dbReference type="SAM" id="MobiDB-lite"/>
    </source>
</evidence>
<keyword evidence="2" id="KW-1133">Transmembrane helix</keyword>
<proteinExistence type="predicted"/>
<feature type="domain" description="DUF4333" evidence="3">
    <location>
        <begin position="47"/>
        <end position="116"/>
    </location>
</feature>